<keyword evidence="2" id="KW-1185">Reference proteome</keyword>
<dbReference type="AlphaFoldDB" id="A0AA38J2G7"/>
<evidence type="ECO:0000313" key="2">
    <source>
        <dbReference type="Proteomes" id="UP001168821"/>
    </source>
</evidence>
<comment type="caution">
    <text evidence="1">The sequence shown here is derived from an EMBL/GenBank/DDBJ whole genome shotgun (WGS) entry which is preliminary data.</text>
</comment>
<evidence type="ECO:0000313" key="1">
    <source>
        <dbReference type="EMBL" id="KAJ3665599.1"/>
    </source>
</evidence>
<protein>
    <submittedName>
        <fullName evidence="1">Uncharacterized protein</fullName>
    </submittedName>
</protein>
<dbReference type="EMBL" id="JALNTZ010000001">
    <property type="protein sequence ID" value="KAJ3665599.1"/>
    <property type="molecule type" value="Genomic_DNA"/>
</dbReference>
<gene>
    <name evidence="1" type="ORF">Zmor_001090</name>
</gene>
<sequence>MIKLGTPKPVFWASRSVRVTVGVMSVLWSNTKTFLSLGSVVLTSLEFSTLQGEVDARRIMCSARQCFENPFWDDVPFWLPCENAYVKSRESRRHKVLPS</sequence>
<organism evidence="1 2">
    <name type="scientific">Zophobas morio</name>
    <dbReference type="NCBI Taxonomy" id="2755281"/>
    <lineage>
        <taxon>Eukaryota</taxon>
        <taxon>Metazoa</taxon>
        <taxon>Ecdysozoa</taxon>
        <taxon>Arthropoda</taxon>
        <taxon>Hexapoda</taxon>
        <taxon>Insecta</taxon>
        <taxon>Pterygota</taxon>
        <taxon>Neoptera</taxon>
        <taxon>Endopterygota</taxon>
        <taxon>Coleoptera</taxon>
        <taxon>Polyphaga</taxon>
        <taxon>Cucujiformia</taxon>
        <taxon>Tenebrionidae</taxon>
        <taxon>Zophobas</taxon>
    </lineage>
</organism>
<reference evidence="1" key="1">
    <citation type="journal article" date="2023" name="G3 (Bethesda)">
        <title>Whole genome assemblies of Zophobas morio and Tenebrio molitor.</title>
        <authorList>
            <person name="Kaur S."/>
            <person name="Stinson S.A."/>
            <person name="diCenzo G.C."/>
        </authorList>
    </citation>
    <scope>NUCLEOTIDE SEQUENCE</scope>
    <source>
        <strain evidence="1">QUZm001</strain>
    </source>
</reference>
<dbReference type="Proteomes" id="UP001168821">
    <property type="component" value="Unassembled WGS sequence"/>
</dbReference>
<proteinExistence type="predicted"/>
<accession>A0AA38J2G7</accession>
<name>A0AA38J2G7_9CUCU</name>